<keyword evidence="3" id="KW-1185">Reference proteome</keyword>
<name>A0AAW1G8L5_ZOAVI</name>
<sequence length="88" mass="9606">MKLSNPMSPESVEPLFPFFVPLPIPPQCHCIPSLAGQCLWARAMSRTPSGPKRPWSEGSGVQVLPVGGDGHEMPSDAVARPPPHWLRR</sequence>
<feature type="region of interest" description="Disordered" evidence="1">
    <location>
        <begin position="45"/>
        <end position="88"/>
    </location>
</feature>
<reference evidence="2 3" key="1">
    <citation type="journal article" date="2024" name="Genome Biol. Evol.">
        <title>Chromosome-level genome assembly of the viviparous eelpout Zoarces viviparus.</title>
        <authorList>
            <person name="Fuhrmann N."/>
            <person name="Brasseur M.V."/>
            <person name="Bakowski C.E."/>
            <person name="Podsiadlowski L."/>
            <person name="Prost S."/>
            <person name="Krehenwinkel H."/>
            <person name="Mayer C."/>
        </authorList>
    </citation>
    <scope>NUCLEOTIDE SEQUENCE [LARGE SCALE GENOMIC DNA]</scope>
    <source>
        <strain evidence="2">NO-MEL_2022_Ind0_liver</strain>
    </source>
</reference>
<gene>
    <name evidence="2" type="ORF">VZT92_000260</name>
</gene>
<dbReference type="EMBL" id="JBCEZU010000001">
    <property type="protein sequence ID" value="KAK9542394.1"/>
    <property type="molecule type" value="Genomic_DNA"/>
</dbReference>
<protein>
    <submittedName>
        <fullName evidence="2">Uncharacterized protein</fullName>
    </submittedName>
</protein>
<dbReference type="AlphaFoldDB" id="A0AAW1G8L5"/>
<comment type="caution">
    <text evidence="2">The sequence shown here is derived from an EMBL/GenBank/DDBJ whole genome shotgun (WGS) entry which is preliminary data.</text>
</comment>
<accession>A0AAW1G8L5</accession>
<organism evidence="2 3">
    <name type="scientific">Zoarces viviparus</name>
    <name type="common">Viviparous eelpout</name>
    <name type="synonym">Blennius viviparus</name>
    <dbReference type="NCBI Taxonomy" id="48416"/>
    <lineage>
        <taxon>Eukaryota</taxon>
        <taxon>Metazoa</taxon>
        <taxon>Chordata</taxon>
        <taxon>Craniata</taxon>
        <taxon>Vertebrata</taxon>
        <taxon>Euteleostomi</taxon>
        <taxon>Actinopterygii</taxon>
        <taxon>Neopterygii</taxon>
        <taxon>Teleostei</taxon>
        <taxon>Neoteleostei</taxon>
        <taxon>Acanthomorphata</taxon>
        <taxon>Eupercaria</taxon>
        <taxon>Perciformes</taxon>
        <taxon>Cottioidei</taxon>
        <taxon>Zoarcales</taxon>
        <taxon>Zoarcidae</taxon>
        <taxon>Zoarcinae</taxon>
        <taxon>Zoarces</taxon>
    </lineage>
</organism>
<dbReference type="Proteomes" id="UP001488805">
    <property type="component" value="Unassembled WGS sequence"/>
</dbReference>
<evidence type="ECO:0000256" key="1">
    <source>
        <dbReference type="SAM" id="MobiDB-lite"/>
    </source>
</evidence>
<proteinExistence type="predicted"/>
<evidence type="ECO:0000313" key="2">
    <source>
        <dbReference type="EMBL" id="KAK9542394.1"/>
    </source>
</evidence>
<evidence type="ECO:0000313" key="3">
    <source>
        <dbReference type="Proteomes" id="UP001488805"/>
    </source>
</evidence>